<feature type="domain" description="Ferrous iron transporter FeoA-like" evidence="2">
    <location>
        <begin position="1"/>
        <end position="74"/>
    </location>
</feature>
<dbReference type="PANTHER" id="PTHR42954">
    <property type="entry name" value="FE(2+) TRANSPORT PROTEIN A"/>
    <property type="match status" value="1"/>
</dbReference>
<dbReference type="GO" id="GO:0046914">
    <property type="term" value="F:transition metal ion binding"/>
    <property type="evidence" value="ECO:0007669"/>
    <property type="project" value="InterPro"/>
</dbReference>
<name>A0A2V1GQS0_9GAMM</name>
<evidence type="ECO:0000313" key="3">
    <source>
        <dbReference type="EMBL" id="PVZ64350.1"/>
    </source>
</evidence>
<dbReference type="PANTHER" id="PTHR42954:SF2">
    <property type="entry name" value="FE(2+) TRANSPORT PROTEIN A"/>
    <property type="match status" value="1"/>
</dbReference>
<dbReference type="Pfam" id="PF04023">
    <property type="entry name" value="FeoA"/>
    <property type="match status" value="1"/>
</dbReference>
<reference evidence="3 4" key="1">
    <citation type="submission" date="2018-04" db="EMBL/GenBank/DDBJ databases">
        <title>Thalassorhabdus spongiae gen. nov., sp. nov., isolated from a marine sponge in South-West Iceland.</title>
        <authorList>
            <person name="Knobloch S."/>
            <person name="Daussin A."/>
            <person name="Johannsson R."/>
            <person name="Marteinsson V.T."/>
        </authorList>
    </citation>
    <scope>NUCLEOTIDE SEQUENCE [LARGE SCALE GENOMIC DNA]</scope>
    <source>
        <strain evidence="3 4">Hp12</strain>
    </source>
</reference>
<dbReference type="EMBL" id="QDDL01000013">
    <property type="protein sequence ID" value="PVZ64350.1"/>
    <property type="molecule type" value="Genomic_DNA"/>
</dbReference>
<keyword evidence="4" id="KW-1185">Reference proteome</keyword>
<comment type="caution">
    <text evidence="3">The sequence shown here is derived from an EMBL/GenBank/DDBJ whole genome shotgun (WGS) entry which is preliminary data.</text>
</comment>
<keyword evidence="1" id="KW-0408">Iron</keyword>
<dbReference type="Proteomes" id="UP000244906">
    <property type="component" value="Unassembled WGS sequence"/>
</dbReference>
<dbReference type="InterPro" id="IPR007167">
    <property type="entry name" value="Fe-transptr_FeoA-like"/>
</dbReference>
<accession>A0A2V1GQS0</accession>
<evidence type="ECO:0000313" key="4">
    <source>
        <dbReference type="Proteomes" id="UP000244906"/>
    </source>
</evidence>
<dbReference type="OrthoDB" id="9811076at2"/>
<proteinExistence type="predicted"/>
<dbReference type="SMART" id="SM00899">
    <property type="entry name" value="FeoA"/>
    <property type="match status" value="1"/>
</dbReference>
<dbReference type="AlphaFoldDB" id="A0A2V1GQS0"/>
<protein>
    <submittedName>
        <fullName evidence="3">Ferrous iron transport protein A</fullName>
    </submittedName>
</protein>
<dbReference type="SUPFAM" id="SSF50037">
    <property type="entry name" value="C-terminal domain of transcriptional repressors"/>
    <property type="match status" value="1"/>
</dbReference>
<evidence type="ECO:0000256" key="1">
    <source>
        <dbReference type="ARBA" id="ARBA00023004"/>
    </source>
</evidence>
<evidence type="ECO:0000259" key="2">
    <source>
        <dbReference type="SMART" id="SM00899"/>
    </source>
</evidence>
<dbReference type="InterPro" id="IPR038157">
    <property type="entry name" value="FeoA_core_dom"/>
</dbReference>
<dbReference type="RefSeq" id="WP_116688903.1">
    <property type="nucleotide sequence ID" value="NZ_CAWNYD010000013.1"/>
</dbReference>
<dbReference type="InterPro" id="IPR052713">
    <property type="entry name" value="FeoA"/>
</dbReference>
<dbReference type="Gene3D" id="2.30.30.90">
    <property type="match status" value="1"/>
</dbReference>
<dbReference type="InterPro" id="IPR008988">
    <property type="entry name" value="Transcriptional_repressor_C"/>
</dbReference>
<sequence>MKLNQLSPGNQARVISLSKASPSYRKQLLSMGITPGAKISFVRTAPMGDPIQIEVRGTQVSLRLAEAGAIEVEQL</sequence>
<organism evidence="3 4">
    <name type="scientific">Pelagibaculum spongiae</name>
    <dbReference type="NCBI Taxonomy" id="2080658"/>
    <lineage>
        <taxon>Bacteria</taxon>
        <taxon>Pseudomonadati</taxon>
        <taxon>Pseudomonadota</taxon>
        <taxon>Gammaproteobacteria</taxon>
        <taxon>Oceanospirillales</taxon>
        <taxon>Pelagibaculum</taxon>
    </lineage>
</organism>
<gene>
    <name evidence="3" type="ORF">DC094_20020</name>
</gene>